<comment type="function">
    <text evidence="5">Involved in regulation of DNA replication.</text>
</comment>
<dbReference type="InterPro" id="IPR015163">
    <property type="entry name" value="Cdc6_C"/>
</dbReference>
<dbReference type="Pfam" id="PF13401">
    <property type="entry name" value="AAA_22"/>
    <property type="match status" value="1"/>
</dbReference>
<proteinExistence type="inferred from homology"/>
<keyword evidence="3 5" id="KW-0547">Nucleotide-binding</keyword>
<evidence type="ECO:0000259" key="6">
    <source>
        <dbReference type="SMART" id="SM01074"/>
    </source>
</evidence>
<dbReference type="Gene3D" id="3.40.50.300">
    <property type="entry name" value="P-loop containing nucleotide triphosphate hydrolases"/>
    <property type="match status" value="1"/>
</dbReference>
<keyword evidence="4 5" id="KW-0067">ATP-binding</keyword>
<reference evidence="7" key="1">
    <citation type="submission" date="2022-01" db="EMBL/GenBank/DDBJ databases">
        <title>Draft genome of Methanogenium marinum DSM 15558.</title>
        <authorList>
            <person name="Chen S.-C."/>
            <person name="You Y.-T."/>
        </authorList>
    </citation>
    <scope>NUCLEOTIDE SEQUENCE</scope>
    <source>
        <strain evidence="7">DSM 15558</strain>
    </source>
</reference>
<dbReference type="InterPro" id="IPR049945">
    <property type="entry name" value="AAA_22"/>
</dbReference>
<dbReference type="InterPro" id="IPR036388">
    <property type="entry name" value="WH-like_DNA-bd_sf"/>
</dbReference>
<dbReference type="EMBL" id="JAKELO010000002">
    <property type="protein sequence ID" value="MDE4908962.1"/>
    <property type="molecule type" value="Genomic_DNA"/>
</dbReference>
<evidence type="ECO:0000313" key="7">
    <source>
        <dbReference type="EMBL" id="MDE4908962.1"/>
    </source>
</evidence>
<dbReference type="Proteomes" id="UP001143747">
    <property type="component" value="Unassembled WGS sequence"/>
</dbReference>
<dbReference type="Gene3D" id="1.10.10.10">
    <property type="entry name" value="Winged helix-like DNA-binding domain superfamily/Winged helix DNA-binding domain"/>
    <property type="match status" value="1"/>
</dbReference>
<dbReference type="InterPro" id="IPR050311">
    <property type="entry name" value="ORC1/CDC6"/>
</dbReference>
<feature type="binding site" evidence="5">
    <location>
        <position position="218"/>
    </location>
    <ligand>
        <name>ATP</name>
        <dbReference type="ChEBI" id="CHEBI:30616"/>
    </ligand>
</feature>
<evidence type="ECO:0000256" key="2">
    <source>
        <dbReference type="ARBA" id="ARBA00022705"/>
    </source>
</evidence>
<dbReference type="SMART" id="SM01074">
    <property type="entry name" value="Cdc6_C"/>
    <property type="match status" value="1"/>
</dbReference>
<accession>A0A9Q4KVE6</accession>
<feature type="domain" description="Cdc6 C-terminal" evidence="6">
    <location>
        <begin position="299"/>
        <end position="374"/>
    </location>
</feature>
<comment type="caution">
    <text evidence="7">The sequence shown here is derived from an EMBL/GenBank/DDBJ whole genome shotgun (WGS) entry which is preliminary data.</text>
</comment>
<evidence type="ECO:0000256" key="3">
    <source>
        <dbReference type="ARBA" id="ARBA00022741"/>
    </source>
</evidence>
<feature type="binding site" evidence="5">
    <location>
        <position position="206"/>
    </location>
    <ligand>
        <name>ATP</name>
        <dbReference type="ChEBI" id="CHEBI:30616"/>
    </ligand>
</feature>
<sequence>MPQKLLLASQTLFKDPEIFESDYIPNTINYRDMQLRQLAGTILPALRGVCPINTILRGPPGAGKTTSVLRIFTEIEETTRKVVTVLINCQNVQTEFRIFAKIFEELFRQQPPFSGIPIQRLTDPIAKELIRRKAVLIVCLDDANYLGHNHQLDKVLRPLLRMHESNPGVRIGVITTISTLDFHRPAILDPAVESIYQPEEIIFPPYVEEEIQRILHGRITAGLCKGVVTPDILNLITTLTMESGDLRIGINLLKRSVIHAERIGQTKVQEEDVRHAFRSTQEAHVSHLVDSLTTDNRRLLSYIAKMSQEDATGPIISGNLYDSYKKNTTICYTAFYNHLNKLASFRLIDLTQRNTKGNTREVVLRCDPAEIMEMCRTEIGGEILSF</sequence>
<dbReference type="PANTHER" id="PTHR10763">
    <property type="entry name" value="CELL DIVISION CONTROL PROTEIN 6-RELATED"/>
    <property type="match status" value="1"/>
</dbReference>
<dbReference type="NCBIfam" id="NF001624">
    <property type="entry name" value="PRK00411.1-2"/>
    <property type="match status" value="1"/>
</dbReference>
<dbReference type="Gene3D" id="1.10.8.60">
    <property type="match status" value="1"/>
</dbReference>
<keyword evidence="8" id="KW-1185">Reference proteome</keyword>
<dbReference type="InterPro" id="IPR036390">
    <property type="entry name" value="WH_DNA-bd_sf"/>
</dbReference>
<dbReference type="InterPro" id="IPR027417">
    <property type="entry name" value="P-loop_NTPase"/>
</dbReference>
<evidence type="ECO:0000256" key="1">
    <source>
        <dbReference type="ARBA" id="ARBA00006184"/>
    </source>
</evidence>
<dbReference type="HAMAP" id="MF_01407">
    <property type="entry name" value="ORC1_type_DNA_replic_protein"/>
    <property type="match status" value="1"/>
</dbReference>
<dbReference type="PANTHER" id="PTHR10763:SF26">
    <property type="entry name" value="CELL DIVISION CONTROL PROTEIN 6 HOMOLOG"/>
    <property type="match status" value="1"/>
</dbReference>
<evidence type="ECO:0000256" key="5">
    <source>
        <dbReference type="HAMAP-Rule" id="MF_01407"/>
    </source>
</evidence>
<dbReference type="InterPro" id="IPR055237">
    <property type="entry name" value="Cdc6_lid"/>
</dbReference>
<evidence type="ECO:0000313" key="8">
    <source>
        <dbReference type="Proteomes" id="UP001143747"/>
    </source>
</evidence>
<dbReference type="GO" id="GO:0016887">
    <property type="term" value="F:ATP hydrolysis activity"/>
    <property type="evidence" value="ECO:0007669"/>
    <property type="project" value="InterPro"/>
</dbReference>
<name>A0A9Q4KVE6_9EURY</name>
<organism evidence="7 8">
    <name type="scientific">Methanogenium marinum</name>
    <dbReference type="NCBI Taxonomy" id="348610"/>
    <lineage>
        <taxon>Archaea</taxon>
        <taxon>Methanobacteriati</taxon>
        <taxon>Methanobacteriota</taxon>
        <taxon>Stenosarchaea group</taxon>
        <taxon>Methanomicrobia</taxon>
        <taxon>Methanomicrobiales</taxon>
        <taxon>Methanomicrobiaceae</taxon>
        <taxon>Methanogenium</taxon>
    </lineage>
</organism>
<gene>
    <name evidence="7" type="ORF">L0665_10120</name>
</gene>
<comment type="caution">
    <text evidence="5">Lacks conserved residue(s) required for the propagation of feature annotation.</text>
</comment>
<dbReference type="SUPFAM" id="SSF46785">
    <property type="entry name" value="Winged helix' DNA-binding domain"/>
    <property type="match status" value="1"/>
</dbReference>
<protein>
    <recommendedName>
        <fullName evidence="5">ORC1-type DNA replication protein</fullName>
    </recommendedName>
</protein>
<dbReference type="AlphaFoldDB" id="A0A9Q4KVE6"/>
<dbReference type="Pfam" id="PF22703">
    <property type="entry name" value="Cdc6_lid"/>
    <property type="match status" value="1"/>
</dbReference>
<dbReference type="GO" id="GO:0006260">
    <property type="term" value="P:DNA replication"/>
    <property type="evidence" value="ECO:0007669"/>
    <property type="project" value="UniProtKB-UniRule"/>
</dbReference>
<dbReference type="RefSeq" id="WP_274925571.1">
    <property type="nucleotide sequence ID" value="NZ_JAKELO010000002.1"/>
</dbReference>
<dbReference type="InterPro" id="IPR014277">
    <property type="entry name" value="Orc1/Cdc6_arc"/>
</dbReference>
<keyword evidence="2 5" id="KW-0235">DNA replication</keyword>
<comment type="similarity">
    <text evidence="1 5">Belongs to the CDC6/cdc18 family.</text>
</comment>
<dbReference type="GO" id="GO:0005524">
    <property type="term" value="F:ATP binding"/>
    <property type="evidence" value="ECO:0007669"/>
    <property type="project" value="UniProtKB-UniRule"/>
</dbReference>
<evidence type="ECO:0000256" key="4">
    <source>
        <dbReference type="ARBA" id="ARBA00022840"/>
    </source>
</evidence>
<dbReference type="NCBIfam" id="TIGR02928">
    <property type="entry name" value="orc1/cdc6 family replication initiation protein"/>
    <property type="match status" value="1"/>
</dbReference>
<dbReference type="SUPFAM" id="SSF52540">
    <property type="entry name" value="P-loop containing nucleoside triphosphate hydrolases"/>
    <property type="match status" value="1"/>
</dbReference>